<evidence type="ECO:0000256" key="1">
    <source>
        <dbReference type="SAM" id="MobiDB-lite"/>
    </source>
</evidence>
<feature type="region of interest" description="Disordered" evidence="1">
    <location>
        <begin position="2424"/>
        <end position="2470"/>
    </location>
</feature>
<accession>A0ABT3TBN5</accession>
<dbReference type="Gene3D" id="2.160.20.10">
    <property type="entry name" value="Single-stranded right-handed beta-helix, Pectin lyase-like"/>
    <property type="match status" value="1"/>
</dbReference>
<feature type="compositionally biased region" description="Basic and acidic residues" evidence="1">
    <location>
        <begin position="2456"/>
        <end position="2470"/>
    </location>
</feature>
<dbReference type="SUPFAM" id="SSF51126">
    <property type="entry name" value="Pectin lyase-like"/>
    <property type="match status" value="1"/>
</dbReference>
<dbReference type="Pfam" id="PF13332">
    <property type="entry name" value="Fil_haemagg_2"/>
    <property type="match status" value="6"/>
</dbReference>
<sequence length="2470" mass="251257">MNRAYQLVWNLSKGCYTVAAETARRGRKAANQSQGYALASLLSSGFMLAAGHSMADVEVASGRAEAYRADNGVEVLNIEQANSRGLSHNKLTRYDVDPSGLVLNNNAPAGTSNSVTSQLAGSVMPNSNLNAAAQVILNEVVAANRSALQGFTEVAGSKADVVVANPWGITCGGCGFINTDHVTLTTGTPNINSGALQGFTVEGGDVLINGSGANLSAQEMFNVVARSVSVDGQINANDLLVVAGRTNYDYGSRSAAALAADSTSNGQTAIDSTLVGGMYAGKIHLIATEAGVGVRMAGDVAATAADFSITANGKIELSNQISAQTNIALTSTTNEATAIALTDSTLTAGKNLTLDANTRGITLVGGVLKANNQLTYNAGGLSDTGSTGAVSTSAKTDNNKRFSDDNVALNITGTITIGDVAYGAENNVAIAANNIAFTSAASHIYSDSGAVTVSADTGVRNTGTISAYEGSVGLMADNGITNSGTLYGQTSVSISGNNAAGRTDVFNSGTIFSDGALTIDAKTGTNTSIIQGATITTINATTLNNSGELTTLNLDGQSSTINTLVLTNSGTLQSAQSLDLIIQKSLDNSGTVLAGEVLSVRGSAAGRTLAVINHTGGVLQAGASFSLSGQGGSTHATLDNQSDSIVAADQLDLDVDSLNNSGTVQGAGGADLNIASTLTSNDGAALIFDTGPVRISADTIDNAGTIQAVSNLNVNVGSSLSNGDTGEILTLSALTNDILVRGINNTAYTIDNSGLMHAAGTLNLQGFGGTKATTIDNRASGSLRGNAIDIVASALTLEDASQLLSADGATIEVDTLTSGGSNAKMINLSGTSTVTVAGNDGFTNRGVVHSGGDLVLTARTIGNTSTAGISAMANLTATATGGDFINSGALFSGTMMNLSSTGTLHNDATGTMDSGNNITISAARFINNNYLNALQNISISAGEFRNETTGGDTRVWGPNTPVVKTLTSSREQGYTCNNPFDGVCYDQFSWGNYQDTWSRSQHYSVVAPKPQIVGGGTVQIRDFAYGRNYGGLISGNNVVLTGVGGATFVNDELALSRENYAETYRHEVRYIAAGGLRYYDDATAYVGVTSPLGDYAPPPQIPNPLFGTPVPQGAPPHQQFLPYHRGSSGTVLDSVDKIGGMGAGIFANGGNLTITGTALTNNGFLYSESGPVEPGSVLAGSAENANVGNTVNSTSNSDAGAPLAVAPSMSLSGRLSYADLNIALPSNPNGYFVASQNPTSDYLIETNALFLMDEGNTVDQEAVLDTELDTEQGGANINNSVETTFGVSNYLADRIGYDSEVLIKRLGDANYEAYLIRQQLIAKTGNNLLAGYSSQVNLLRSLTVQGADEAIRLGMTWGEAPTAAQLTALQQDIVWMLEVEVMGQTVLAPKVYLAQATRDAIETGAVIAGTNIDLSLKAMENTGGVITATDDLSITTVANITNTSGTISGGDVSLTSTGGSIINQTQISGSGSDEFYRSVTGNSASIASTGTMAMNAEKNIQVVGAEVSAGGDASLTAGNDITFETIVDKQTDTEHEYSGDWKWRNEKTTTTTTETNIGSRLQVGGSLTTDSGQDTALIGSAISIDGDLDVTTDGDFKVLSTQDKITVVSHEMTTGHGVGGGAIGTETIDTDDFEGKNQASNLDVGGSAVTSSDNDFVLQGSNINIAGDGNFDAENIQILDGLDETRTTVVRETQTFFKVGGSESAEANANANTAAGGHSATASADATASSQSEGNTRTGAQDSEAGSSSSAGGMGLNSAGADAGAVAKAESNHELMLSETINTTTTSGSSASVASQLNIGGSLRTKADDTFTLKGSDVAIAGDVVIEANNIEVLSGENTRWSTTDTERTMVGIVEESGAGAKSQADAEASAIGVSAQTGASGEASANTGSVITLGAKHSTDWESEESTQHRGGSITSTGGSVNLDANDTATFEGANVTAAENIDINATDIRNLAAKDESYRGTTSTSHTAGIYIEGKAGASASGNAQAGTGDMNATAKGKANADAEASIGVRYKHEESASNENTVTHQGNQFNAGGDFSRRADNEIIDQATQVNAGGDITQSARVITDQAVHDSVTIDSRSMSNDAKVGAYAGAYAKASGEANAQAGSAEADAKAGASLGIKINYQHANSEASSEEKTAVTSGFRAGGDINSSSKAATTLVGTNFESGGDTTIKAGSLDYQAAEDSQVSHSTEHEANLDIKIKIKGETGVKVDVDYGYEGSNNHSTTARTGGINAGGNLNIQTDDDASFEGTNLAGEQVAIDSGGKLDFTAARDTASTNSDKAKANLNIEAGSGSSSLKLGGGYDNSNSASDTVQVVAINSRQGGTQLSAGGDMTSEGTQLQSAGATGLTSGGDIALNAAESDRSQSSVDVSANINLSKGKLNAKGGFASAAEVTSTTTNIDSAQGITINATNIVDQEAELHGEQGGVDMNGNVETAEAKNNFSQTGFSGGFSLSADDKSEGDKGSSRRN</sequence>
<feature type="compositionally biased region" description="Polar residues" evidence="1">
    <location>
        <begin position="2336"/>
        <end position="2348"/>
    </location>
</feature>
<dbReference type="EMBL" id="SHNO01000001">
    <property type="protein sequence ID" value="MCX2978902.1"/>
    <property type="molecule type" value="Genomic_DNA"/>
</dbReference>
<feature type="region of interest" description="Disordered" evidence="1">
    <location>
        <begin position="1708"/>
        <end position="1759"/>
    </location>
</feature>
<feature type="domain" description="Filamentous haemagglutinin FhaB/tRNA nuclease CdiA-like TPS" evidence="2">
    <location>
        <begin position="70"/>
        <end position="194"/>
    </location>
</feature>
<comment type="caution">
    <text evidence="3">The sequence shown here is derived from an EMBL/GenBank/DDBJ whole genome shotgun (WGS) entry which is preliminary data.</text>
</comment>
<dbReference type="RefSeq" id="WP_341475066.1">
    <property type="nucleotide sequence ID" value="NZ_SHNO01000001.1"/>
</dbReference>
<evidence type="ECO:0000259" key="2">
    <source>
        <dbReference type="SMART" id="SM00912"/>
    </source>
</evidence>
<feature type="compositionally biased region" description="Polar residues" evidence="1">
    <location>
        <begin position="1910"/>
        <end position="1922"/>
    </location>
</feature>
<dbReference type="Pfam" id="PF13018">
    <property type="entry name" value="ESPR"/>
    <property type="match status" value="1"/>
</dbReference>
<proteinExistence type="predicted"/>
<organism evidence="3 4">
    <name type="scientific">Candidatus Marimicrobium litorale</name>
    <dbReference type="NCBI Taxonomy" id="2518991"/>
    <lineage>
        <taxon>Bacteria</taxon>
        <taxon>Pseudomonadati</taxon>
        <taxon>Pseudomonadota</taxon>
        <taxon>Gammaproteobacteria</taxon>
        <taxon>Cellvibrionales</taxon>
        <taxon>Halieaceae</taxon>
        <taxon>Marimicrobium</taxon>
    </lineage>
</organism>
<dbReference type="Pfam" id="PF05860">
    <property type="entry name" value="TPS"/>
    <property type="match status" value="1"/>
</dbReference>
<evidence type="ECO:0000313" key="4">
    <source>
        <dbReference type="Proteomes" id="UP001143304"/>
    </source>
</evidence>
<name>A0ABT3TBN5_9GAMM</name>
<dbReference type="InterPro" id="IPR025157">
    <property type="entry name" value="Hemagglutinin_rpt"/>
</dbReference>
<dbReference type="InterPro" id="IPR008638">
    <property type="entry name" value="FhaB/CdiA-like_TPS"/>
</dbReference>
<keyword evidence="4" id="KW-1185">Reference proteome</keyword>
<gene>
    <name evidence="3" type="ORF">EYC82_16240</name>
</gene>
<dbReference type="InterPro" id="IPR024973">
    <property type="entry name" value="ESPR"/>
</dbReference>
<dbReference type="NCBIfam" id="TIGR01901">
    <property type="entry name" value="adhes_NPXG"/>
    <property type="match status" value="1"/>
</dbReference>
<feature type="region of interest" description="Disordered" evidence="1">
    <location>
        <begin position="1903"/>
        <end position="1922"/>
    </location>
</feature>
<feature type="region of interest" description="Disordered" evidence="1">
    <location>
        <begin position="2325"/>
        <end position="2348"/>
    </location>
</feature>
<dbReference type="InterPro" id="IPR012334">
    <property type="entry name" value="Pectin_lyas_fold"/>
</dbReference>
<protein>
    <submittedName>
        <fullName evidence="3">Filamentous hemagglutinin N-terminal domain-containing protein</fullName>
    </submittedName>
</protein>
<evidence type="ECO:0000313" key="3">
    <source>
        <dbReference type="EMBL" id="MCX2978902.1"/>
    </source>
</evidence>
<dbReference type="Proteomes" id="UP001143304">
    <property type="component" value="Unassembled WGS sequence"/>
</dbReference>
<dbReference type="SMART" id="SM00912">
    <property type="entry name" value="Haemagg_act"/>
    <property type="match status" value="1"/>
</dbReference>
<reference evidence="3" key="1">
    <citation type="submission" date="2019-02" db="EMBL/GenBank/DDBJ databases">
        <authorList>
            <person name="Li S.-H."/>
        </authorList>
    </citation>
    <scope>NUCLEOTIDE SEQUENCE</scope>
    <source>
        <strain evidence="3">IMCC11814</strain>
    </source>
</reference>
<dbReference type="InterPro" id="IPR011050">
    <property type="entry name" value="Pectin_lyase_fold/virulence"/>
</dbReference>